<protein>
    <submittedName>
        <fullName evidence="1">Uncharacterized protein</fullName>
    </submittedName>
</protein>
<dbReference type="Proteomes" id="UP001597511">
    <property type="component" value="Unassembled WGS sequence"/>
</dbReference>
<dbReference type="EMBL" id="JBHUOZ010000003">
    <property type="protein sequence ID" value="MFD2921682.1"/>
    <property type="molecule type" value="Genomic_DNA"/>
</dbReference>
<keyword evidence="2" id="KW-1185">Reference proteome</keyword>
<sequence>MKSVRQISLYTFKRLAVGTVMVLFVAGAFASLGDGRAKKVDNKPKRSLLTTDFTTTHNGVFTLRTGYSFRGNEVINFNNTKQYMQLNTNVAYRNGNSVVVLPMKKKVLLNNKVTFNPNSISR</sequence>
<accession>A0ABW6A8S8</accession>
<name>A0ABW6A8S8_9BACT</name>
<organism evidence="1 2">
    <name type="scientific">Terrimonas rubra</name>
    <dbReference type="NCBI Taxonomy" id="1035890"/>
    <lineage>
        <taxon>Bacteria</taxon>
        <taxon>Pseudomonadati</taxon>
        <taxon>Bacteroidota</taxon>
        <taxon>Chitinophagia</taxon>
        <taxon>Chitinophagales</taxon>
        <taxon>Chitinophagaceae</taxon>
        <taxon>Terrimonas</taxon>
    </lineage>
</organism>
<proteinExistence type="predicted"/>
<reference evidence="2" key="1">
    <citation type="journal article" date="2019" name="Int. J. Syst. Evol. Microbiol.">
        <title>The Global Catalogue of Microorganisms (GCM) 10K type strain sequencing project: providing services to taxonomists for standard genome sequencing and annotation.</title>
        <authorList>
            <consortium name="The Broad Institute Genomics Platform"/>
            <consortium name="The Broad Institute Genome Sequencing Center for Infectious Disease"/>
            <person name="Wu L."/>
            <person name="Ma J."/>
        </authorList>
    </citation>
    <scope>NUCLEOTIDE SEQUENCE [LARGE SCALE GENOMIC DNA]</scope>
    <source>
        <strain evidence="2">KCTC 23299</strain>
    </source>
</reference>
<dbReference type="RefSeq" id="WP_386102467.1">
    <property type="nucleotide sequence ID" value="NZ_JBHUOZ010000003.1"/>
</dbReference>
<evidence type="ECO:0000313" key="1">
    <source>
        <dbReference type="EMBL" id="MFD2921682.1"/>
    </source>
</evidence>
<comment type="caution">
    <text evidence="1">The sequence shown here is derived from an EMBL/GenBank/DDBJ whole genome shotgun (WGS) entry which is preliminary data.</text>
</comment>
<gene>
    <name evidence="1" type="ORF">ACFS6H_18325</name>
</gene>
<evidence type="ECO:0000313" key="2">
    <source>
        <dbReference type="Proteomes" id="UP001597511"/>
    </source>
</evidence>